<reference evidence="3" key="1">
    <citation type="journal article" date="2011" name="Nat. Genet.">
        <title>The Arabidopsis lyrata genome sequence and the basis of rapid genome size change.</title>
        <authorList>
            <person name="Hu T.T."/>
            <person name="Pattyn P."/>
            <person name="Bakker E.G."/>
            <person name="Cao J."/>
            <person name="Cheng J.-F."/>
            <person name="Clark R.M."/>
            <person name="Fahlgren N."/>
            <person name="Fawcett J.A."/>
            <person name="Grimwood J."/>
            <person name="Gundlach H."/>
            <person name="Haberer G."/>
            <person name="Hollister J.D."/>
            <person name="Ossowski S."/>
            <person name="Ottilar R.P."/>
            <person name="Salamov A.A."/>
            <person name="Schneeberger K."/>
            <person name="Spannagl M."/>
            <person name="Wang X."/>
            <person name="Yang L."/>
            <person name="Nasrallah M.E."/>
            <person name="Bergelson J."/>
            <person name="Carrington J.C."/>
            <person name="Gaut B.S."/>
            <person name="Schmutz J."/>
            <person name="Mayer K.F.X."/>
            <person name="Van de Peer Y."/>
            <person name="Grigoriev I.V."/>
            <person name="Nordborg M."/>
            <person name="Weigel D."/>
            <person name="Guo Y.-L."/>
        </authorList>
    </citation>
    <scope>NUCLEOTIDE SEQUENCE [LARGE SCALE GENOMIC DNA]</scope>
    <source>
        <strain evidence="3">cv. MN47</strain>
    </source>
</reference>
<evidence type="ECO:0000313" key="3">
    <source>
        <dbReference type="Proteomes" id="UP000008694"/>
    </source>
</evidence>
<evidence type="ECO:0000259" key="1">
    <source>
        <dbReference type="SMART" id="SM00256"/>
    </source>
</evidence>
<dbReference type="InterPro" id="IPR017451">
    <property type="entry name" value="F-box-assoc_interact_dom"/>
</dbReference>
<sequence length="305" mass="35219">MRKRKQQVYKDNLIVARSNKRSSTSGEETCYFDPIPVDLIINILSRLPLECIARCRCVSKLWSSIVRRPNYNLLFPFKSPATPRLLFAFKVSEELLFNSSPQPHNPCRNLSLVATSLQRTSSANFFKFCRPVHGLVCRQHIENNYSVAVISNPITGESFTLPKLRMEGMNSERRNGKVRYSFGYDPIEKQFKVLRITWLRSGSHERSSEYQVLTLGFGNHSWRKIQCRIVHYPLEDNVAKLCFTLGVHKILSSSFYYNLESNILTRVKLEVSLLFIGCDVHAFTNYVEDLKLINGTPSRDAEHLY</sequence>
<dbReference type="Pfam" id="PF00646">
    <property type="entry name" value="F-box"/>
    <property type="match status" value="1"/>
</dbReference>
<dbReference type="PANTHER" id="PTHR31111:SF125">
    <property type="entry name" value="F-BOX PROTEIN CPR30-LIKE"/>
    <property type="match status" value="1"/>
</dbReference>
<proteinExistence type="predicted"/>
<dbReference type="PANTHER" id="PTHR31111">
    <property type="entry name" value="BNAA05G37150D PROTEIN-RELATED"/>
    <property type="match status" value="1"/>
</dbReference>
<dbReference type="InterPro" id="IPR013187">
    <property type="entry name" value="F-box-assoc_dom_typ3"/>
</dbReference>
<dbReference type="Proteomes" id="UP000008694">
    <property type="component" value="Unassembled WGS sequence"/>
</dbReference>
<dbReference type="HOGENOM" id="CLU_027176_8_3_1"/>
<dbReference type="STRING" id="81972.D7KKJ3"/>
<accession>D7KKJ3</accession>
<dbReference type="InterPro" id="IPR001810">
    <property type="entry name" value="F-box_dom"/>
</dbReference>
<dbReference type="Gramene" id="fgenesh1_pg.C_scaffold_1004082">
    <property type="protein sequence ID" value="fgenesh1_pg.C_scaffold_1004082"/>
    <property type="gene ID" value="fgenesh1_pg.C_scaffold_1004082"/>
</dbReference>
<dbReference type="InterPro" id="IPR036047">
    <property type="entry name" value="F-box-like_dom_sf"/>
</dbReference>
<feature type="domain" description="F-box" evidence="1">
    <location>
        <begin position="35"/>
        <end position="75"/>
    </location>
</feature>
<dbReference type="Pfam" id="PF08268">
    <property type="entry name" value="FBA_3"/>
    <property type="match status" value="1"/>
</dbReference>
<gene>
    <name evidence="2" type="ORF">ARALYDRAFT_337517</name>
</gene>
<dbReference type="CDD" id="cd22157">
    <property type="entry name" value="F-box_AtFBW1-like"/>
    <property type="match status" value="1"/>
</dbReference>
<dbReference type="AlphaFoldDB" id="D7KKJ3"/>
<name>D7KKJ3_ARALL</name>
<dbReference type="EMBL" id="GL348713">
    <property type="protein sequence ID" value="EFH68018.1"/>
    <property type="molecule type" value="Genomic_DNA"/>
</dbReference>
<dbReference type="SUPFAM" id="SSF81383">
    <property type="entry name" value="F-box domain"/>
    <property type="match status" value="1"/>
</dbReference>
<dbReference type="Gene3D" id="1.20.1280.50">
    <property type="match status" value="1"/>
</dbReference>
<evidence type="ECO:0000313" key="2">
    <source>
        <dbReference type="EMBL" id="EFH68018.1"/>
    </source>
</evidence>
<protein>
    <recommendedName>
        <fullName evidence="1">F-box domain-containing protein</fullName>
    </recommendedName>
</protein>
<keyword evidence="3" id="KW-1185">Reference proteome</keyword>
<dbReference type="NCBIfam" id="TIGR01640">
    <property type="entry name" value="F_box_assoc_1"/>
    <property type="match status" value="1"/>
</dbReference>
<organism evidence="3">
    <name type="scientific">Arabidopsis lyrata subsp. lyrata</name>
    <name type="common">Lyre-leaved rock-cress</name>
    <dbReference type="NCBI Taxonomy" id="81972"/>
    <lineage>
        <taxon>Eukaryota</taxon>
        <taxon>Viridiplantae</taxon>
        <taxon>Streptophyta</taxon>
        <taxon>Embryophyta</taxon>
        <taxon>Tracheophyta</taxon>
        <taxon>Spermatophyta</taxon>
        <taxon>Magnoliopsida</taxon>
        <taxon>eudicotyledons</taxon>
        <taxon>Gunneridae</taxon>
        <taxon>Pentapetalae</taxon>
        <taxon>rosids</taxon>
        <taxon>malvids</taxon>
        <taxon>Brassicales</taxon>
        <taxon>Brassicaceae</taxon>
        <taxon>Camelineae</taxon>
        <taxon>Arabidopsis</taxon>
    </lineage>
</organism>
<dbReference type="SMART" id="SM00256">
    <property type="entry name" value="FBOX"/>
    <property type="match status" value="1"/>
</dbReference>